<comment type="caution">
    <text evidence="2">The sequence shown here is derived from an EMBL/GenBank/DDBJ whole genome shotgun (WGS) entry which is preliminary data.</text>
</comment>
<evidence type="ECO:0000256" key="1">
    <source>
        <dbReference type="SAM" id="SignalP"/>
    </source>
</evidence>
<name>A0A9P4N716_9PLEO</name>
<feature type="chain" id="PRO_5040448923" description="Apple domain-containing protein" evidence="1">
    <location>
        <begin position="25"/>
        <end position="216"/>
    </location>
</feature>
<accession>A0A9P4N716</accession>
<dbReference type="EMBL" id="ML986660">
    <property type="protein sequence ID" value="KAF2261296.1"/>
    <property type="molecule type" value="Genomic_DNA"/>
</dbReference>
<evidence type="ECO:0000313" key="2">
    <source>
        <dbReference type="EMBL" id="KAF2261296.1"/>
    </source>
</evidence>
<protein>
    <recommendedName>
        <fullName evidence="4">Apple domain-containing protein</fullName>
    </recommendedName>
</protein>
<evidence type="ECO:0008006" key="4">
    <source>
        <dbReference type="Google" id="ProtNLM"/>
    </source>
</evidence>
<gene>
    <name evidence="2" type="ORF">CC78DRAFT_608422</name>
</gene>
<dbReference type="Proteomes" id="UP000800093">
    <property type="component" value="Unassembled WGS sequence"/>
</dbReference>
<feature type="signal peptide" evidence="1">
    <location>
        <begin position="1"/>
        <end position="24"/>
    </location>
</feature>
<keyword evidence="3" id="KW-1185">Reference proteome</keyword>
<sequence>MPRPPPHPLLLATTLIALSNIAKAAVCGDRGSHDFSKQSFYMGNFFFGAPSTFSLCADFCKKDAPRCKSFRYSYYSDANSQYCEYFENYMTRMESQTRKREQVATVMQIPRLTTTSNEPSTWFTPQSDEPYYYFDMDCIGFPEYNTPSANAASTTTTSTAISRITVTTTYTQNNVTPSTVTRTETVTSVQQVQDCYVDGEGYDDEIVDQDYNETGH</sequence>
<reference evidence="3" key="1">
    <citation type="journal article" date="2020" name="Stud. Mycol.">
        <title>101 Dothideomycetes genomes: A test case for predicting lifestyles and emergence of pathogens.</title>
        <authorList>
            <person name="Haridas S."/>
            <person name="Albert R."/>
            <person name="Binder M."/>
            <person name="Bloem J."/>
            <person name="LaButti K."/>
            <person name="Salamov A."/>
            <person name="Andreopoulos B."/>
            <person name="Baker S."/>
            <person name="Barry K."/>
            <person name="Bills G."/>
            <person name="Bluhm B."/>
            <person name="Cannon C."/>
            <person name="Castanera R."/>
            <person name="Culley D."/>
            <person name="Daum C."/>
            <person name="Ezra D."/>
            <person name="Gonzalez J."/>
            <person name="Henrissat B."/>
            <person name="Kuo A."/>
            <person name="Liang C."/>
            <person name="Lipzen A."/>
            <person name="Lutzoni F."/>
            <person name="Magnuson J."/>
            <person name="Mondo S."/>
            <person name="Nolan M."/>
            <person name="Ohm R."/>
            <person name="Pangilinan J."/>
            <person name="Park H.-J."/>
            <person name="Ramirez L."/>
            <person name="Alfaro M."/>
            <person name="Sun H."/>
            <person name="Tritt A."/>
            <person name="Yoshinaga Y."/>
            <person name="Zwiers L.-H."/>
            <person name="Turgeon B."/>
            <person name="Goodwin S."/>
            <person name="Spatafora J."/>
            <person name="Crous P."/>
            <person name="Grigoriev I."/>
        </authorList>
    </citation>
    <scope>NUCLEOTIDE SEQUENCE [LARGE SCALE GENOMIC DNA]</scope>
    <source>
        <strain evidence="3">CBS 304.66</strain>
    </source>
</reference>
<dbReference type="AlphaFoldDB" id="A0A9P4N716"/>
<organism evidence="2 3">
    <name type="scientific">Lojkania enalia</name>
    <dbReference type="NCBI Taxonomy" id="147567"/>
    <lineage>
        <taxon>Eukaryota</taxon>
        <taxon>Fungi</taxon>
        <taxon>Dikarya</taxon>
        <taxon>Ascomycota</taxon>
        <taxon>Pezizomycotina</taxon>
        <taxon>Dothideomycetes</taxon>
        <taxon>Pleosporomycetidae</taxon>
        <taxon>Pleosporales</taxon>
        <taxon>Pleosporales incertae sedis</taxon>
        <taxon>Lojkania</taxon>
    </lineage>
</organism>
<keyword evidence="1" id="KW-0732">Signal</keyword>
<evidence type="ECO:0000313" key="3">
    <source>
        <dbReference type="Proteomes" id="UP000800093"/>
    </source>
</evidence>
<dbReference type="OrthoDB" id="3695473at2759"/>
<proteinExistence type="predicted"/>